<sequence>MQAGELVTSIQTFPGVSSLCAFGCDSGTISVFDSETNDYIFQSNFDKFFSNEKSNNRILSIDIPDETSLYAIDNHNLARFDVRVEQTKPIYQITYEYEIFDISCSSSSIFAVASRYNSGIITYDNRNLQRKINENQLNSIPPSALSFFDNNTLLVGYEDSSIGIWNILSEEYKFFEIPLFLHHRKLSPLSILKTLSHQGNDNYFQYLKDHEKETNENVGFVVGYQSGFSIYNYDGHINTSKLIYGESGEHRSFGQRGKFGKSVLAPCLGDNYIITIVDDSTLLPVLLTDDSSLYKSKDLHGSLLTSIAANKLFITAIEDDEEGYITVLLPESFTDLEI</sequence>
<dbReference type="SUPFAM" id="SSF50978">
    <property type="entry name" value="WD40 repeat-like"/>
    <property type="match status" value="1"/>
</dbReference>
<dbReference type="InterPro" id="IPR015943">
    <property type="entry name" value="WD40/YVTN_repeat-like_dom_sf"/>
</dbReference>
<proteinExistence type="predicted"/>
<reference evidence="1 2" key="1">
    <citation type="submission" date="2024-04" db="EMBL/GenBank/DDBJ databases">
        <title>Tritrichomonas musculus Genome.</title>
        <authorList>
            <person name="Alves-Ferreira E."/>
            <person name="Grigg M."/>
            <person name="Lorenzi H."/>
            <person name="Galac M."/>
        </authorList>
    </citation>
    <scope>NUCLEOTIDE SEQUENCE [LARGE SCALE GENOMIC DNA]</scope>
    <source>
        <strain evidence="1 2">EAF2021</strain>
    </source>
</reference>
<dbReference type="EMBL" id="JAPFFF010000009">
    <property type="protein sequence ID" value="KAK8882819.1"/>
    <property type="molecule type" value="Genomic_DNA"/>
</dbReference>
<dbReference type="InterPro" id="IPR036322">
    <property type="entry name" value="WD40_repeat_dom_sf"/>
</dbReference>
<dbReference type="Proteomes" id="UP001470230">
    <property type="component" value="Unassembled WGS sequence"/>
</dbReference>
<dbReference type="Gene3D" id="2.130.10.10">
    <property type="entry name" value="YVTN repeat-like/Quinoprotein amine dehydrogenase"/>
    <property type="match status" value="1"/>
</dbReference>
<evidence type="ECO:0000313" key="1">
    <source>
        <dbReference type="EMBL" id="KAK8882819.1"/>
    </source>
</evidence>
<evidence type="ECO:0000313" key="2">
    <source>
        <dbReference type="Proteomes" id="UP001470230"/>
    </source>
</evidence>
<evidence type="ECO:0008006" key="3">
    <source>
        <dbReference type="Google" id="ProtNLM"/>
    </source>
</evidence>
<comment type="caution">
    <text evidence="1">The sequence shown here is derived from an EMBL/GenBank/DDBJ whole genome shotgun (WGS) entry which is preliminary data.</text>
</comment>
<gene>
    <name evidence="1" type="ORF">M9Y10_045462</name>
</gene>
<protein>
    <recommendedName>
        <fullName evidence="3">Anaphase-promoting complex subunit 4 WD40 domain-containing protein</fullName>
    </recommendedName>
</protein>
<organism evidence="1 2">
    <name type="scientific">Tritrichomonas musculus</name>
    <dbReference type="NCBI Taxonomy" id="1915356"/>
    <lineage>
        <taxon>Eukaryota</taxon>
        <taxon>Metamonada</taxon>
        <taxon>Parabasalia</taxon>
        <taxon>Tritrichomonadida</taxon>
        <taxon>Tritrichomonadidae</taxon>
        <taxon>Tritrichomonas</taxon>
    </lineage>
</organism>
<accession>A0ABR2JVN4</accession>
<keyword evidence="2" id="KW-1185">Reference proteome</keyword>
<name>A0ABR2JVN4_9EUKA</name>